<dbReference type="GO" id="GO:0003700">
    <property type="term" value="F:DNA-binding transcription factor activity"/>
    <property type="evidence" value="ECO:0007669"/>
    <property type="project" value="InterPro"/>
</dbReference>
<dbReference type="PRINTS" id="PR00778">
    <property type="entry name" value="HTHARSR"/>
</dbReference>
<dbReference type="PANTHER" id="PTHR43132">
    <property type="entry name" value="ARSENICAL RESISTANCE OPERON REPRESSOR ARSR-RELATED"/>
    <property type="match status" value="1"/>
</dbReference>
<dbReference type="InterPro" id="IPR001845">
    <property type="entry name" value="HTH_ArsR_DNA-bd_dom"/>
</dbReference>
<keyword evidence="6" id="KW-1185">Reference proteome</keyword>
<dbReference type="SUPFAM" id="SSF46785">
    <property type="entry name" value="Winged helix' DNA-binding domain"/>
    <property type="match status" value="1"/>
</dbReference>
<feature type="domain" description="HTH arsR-type" evidence="4">
    <location>
        <begin position="4"/>
        <end position="98"/>
    </location>
</feature>
<dbReference type="SMART" id="SM00418">
    <property type="entry name" value="HTH_ARSR"/>
    <property type="match status" value="1"/>
</dbReference>
<dbReference type="GO" id="GO:0003677">
    <property type="term" value="F:DNA binding"/>
    <property type="evidence" value="ECO:0007669"/>
    <property type="project" value="UniProtKB-KW"/>
</dbReference>
<evidence type="ECO:0000313" key="5">
    <source>
        <dbReference type="EMBL" id="TVS87235.1"/>
    </source>
</evidence>
<dbReference type="InterPro" id="IPR011991">
    <property type="entry name" value="ArsR-like_HTH"/>
</dbReference>
<dbReference type="InterPro" id="IPR036388">
    <property type="entry name" value="WH-like_DNA-bd_sf"/>
</dbReference>
<protein>
    <submittedName>
        <fullName evidence="5">Helix-turn-helix transcriptional regulator</fullName>
    </submittedName>
</protein>
<organism evidence="5 6">
    <name type="scientific">Mycobacterium helveticum</name>
    <dbReference type="NCBI Taxonomy" id="2592811"/>
    <lineage>
        <taxon>Bacteria</taxon>
        <taxon>Bacillati</taxon>
        <taxon>Actinomycetota</taxon>
        <taxon>Actinomycetes</taxon>
        <taxon>Mycobacteriales</taxon>
        <taxon>Mycobacteriaceae</taxon>
        <taxon>Mycobacterium</taxon>
    </lineage>
</organism>
<dbReference type="NCBIfam" id="NF033788">
    <property type="entry name" value="HTH_metalloreg"/>
    <property type="match status" value="1"/>
</dbReference>
<evidence type="ECO:0000259" key="4">
    <source>
        <dbReference type="PROSITE" id="PS50987"/>
    </source>
</evidence>
<gene>
    <name evidence="5" type="ORF">FPZ47_16315</name>
</gene>
<comment type="caution">
    <text evidence="5">The sequence shown here is derived from an EMBL/GenBank/DDBJ whole genome shotgun (WGS) entry which is preliminary data.</text>
</comment>
<dbReference type="PANTHER" id="PTHR43132:SF2">
    <property type="entry name" value="ARSENICAL RESISTANCE OPERON REPRESSOR ARSR-RELATED"/>
    <property type="match status" value="1"/>
</dbReference>
<evidence type="ECO:0000256" key="3">
    <source>
        <dbReference type="ARBA" id="ARBA00023163"/>
    </source>
</evidence>
<dbReference type="RefSeq" id="WP_144952798.1">
    <property type="nucleotide sequence ID" value="NZ_VMQU01000069.1"/>
</dbReference>
<keyword evidence="1" id="KW-0805">Transcription regulation</keyword>
<evidence type="ECO:0000313" key="6">
    <source>
        <dbReference type="Proteomes" id="UP000320513"/>
    </source>
</evidence>
<dbReference type="PROSITE" id="PS50987">
    <property type="entry name" value="HTH_ARSR_2"/>
    <property type="match status" value="1"/>
</dbReference>
<dbReference type="OrthoDB" id="194599at2"/>
<dbReference type="CDD" id="cd00090">
    <property type="entry name" value="HTH_ARSR"/>
    <property type="match status" value="1"/>
</dbReference>
<accession>A0A557XN18</accession>
<dbReference type="InterPro" id="IPR051011">
    <property type="entry name" value="Metal_resp_trans_reg"/>
</dbReference>
<dbReference type="AlphaFoldDB" id="A0A557XN18"/>
<name>A0A557XN18_9MYCO</name>
<dbReference type="InterPro" id="IPR036390">
    <property type="entry name" value="WH_DNA-bd_sf"/>
</dbReference>
<evidence type="ECO:0000256" key="2">
    <source>
        <dbReference type="ARBA" id="ARBA00023125"/>
    </source>
</evidence>
<keyword evidence="2" id="KW-0238">DNA-binding</keyword>
<evidence type="ECO:0000256" key="1">
    <source>
        <dbReference type="ARBA" id="ARBA00023015"/>
    </source>
</evidence>
<dbReference type="Proteomes" id="UP000320513">
    <property type="component" value="Unassembled WGS sequence"/>
</dbReference>
<keyword evidence="3" id="KW-0804">Transcription</keyword>
<sequence>MADSRQPLYRMKAEFFKTLGHPARIRVLELLSEGELTVSQMLPEVGIEPANLSQQLSILRRAGLVVAHRQGLTVTYALTTSQVADLLTVARAILTGVVAGQAEVLDEAHGPPSLAAGSAR</sequence>
<reference evidence="5 6" key="1">
    <citation type="submission" date="2019-07" db="EMBL/GenBank/DDBJ databases">
        <title>New Mycobacterium species.</title>
        <authorList>
            <person name="Tortoli E."/>
            <person name="Ghielmetti G."/>
            <person name="Friedel U."/>
            <person name="Trovato A."/>
        </authorList>
    </citation>
    <scope>NUCLEOTIDE SEQUENCE [LARGE SCALE GENOMIC DNA]</scope>
    <source>
        <strain evidence="5 6">16-83</strain>
    </source>
</reference>
<dbReference type="Pfam" id="PF01022">
    <property type="entry name" value="HTH_5"/>
    <property type="match status" value="1"/>
</dbReference>
<dbReference type="EMBL" id="VMQU01000069">
    <property type="protein sequence ID" value="TVS87235.1"/>
    <property type="molecule type" value="Genomic_DNA"/>
</dbReference>
<proteinExistence type="predicted"/>
<dbReference type="Gene3D" id="1.10.10.10">
    <property type="entry name" value="Winged helix-like DNA-binding domain superfamily/Winged helix DNA-binding domain"/>
    <property type="match status" value="1"/>
</dbReference>